<gene>
    <name evidence="3" type="ORF">AMAG_13277</name>
</gene>
<feature type="region of interest" description="Disordered" evidence="1">
    <location>
        <begin position="101"/>
        <end position="123"/>
    </location>
</feature>
<accession>A0A0L0T020</accession>
<proteinExistence type="predicted"/>
<protein>
    <recommendedName>
        <fullName evidence="2">Phosphatidate phosphatase APP1 catalytic domain-containing protein</fullName>
    </recommendedName>
</protein>
<sequence length="653" mass="68497">MIRSRSARRAVTVAATAALAAAVWCLIVAAAVTHAQITVTATIPTVPVPSPTIPSPTLPSPTLPNPTLPSPTLPSPTFSPVIATPPYVIVLPGIANVTRASGTSTTSAQTPPPTTGTGAPPATSTVTTTILLPAPTITETFPAPAPPGPGVPIPTSFTITTIPVPVPLPAPSVSTGRALRRRQATTTTTTPAPSSTETIAAIAQAYLFVPPDPSNPDTTNPYSGPFNIFQLAQLRVDQEERLTNRSYYFKGARFAFPAGVTLGAASSVKPTPTPTGVPTIDAPRPTPVPTNLPLPPGVPAPPQAQWNGTALSNGFFQLNHSFINVPYGFAPAGKPPNANLNSTVLYWPFQVSGYAVGLGNDNKNASDVDPGTAETSGSNYLVLRDLSALQPPGAGGPPRRRADANGGDGDTETSDADDGGVGARQEAPGVRQYVVLSDIDDVLKITNVSSPWTGLVNTFANEYLPVRGMPNLFATWVQWANASDSRMGPAGADVSFHYITGTPIPLFPGLGQFLAGYYPPGSVSLRPTTYFDPGSFMQLFKGVPNDPFRVQAMADVMDTFPNATALIVADTTLTSWQSYLRVVSRYQERVLCVYLRNLTVVAVPALTTGLTRDQAVADLQRVLRDPSRAQGILADFVEPTDVLGFNYTAGQCK</sequence>
<feature type="region of interest" description="Disordered" evidence="1">
    <location>
        <begin position="173"/>
        <end position="193"/>
    </location>
</feature>
<dbReference type="EMBL" id="GG745355">
    <property type="protein sequence ID" value="KNE68106.1"/>
    <property type="molecule type" value="Genomic_DNA"/>
</dbReference>
<dbReference type="AlphaFoldDB" id="A0A0L0T020"/>
<feature type="compositionally biased region" description="Acidic residues" evidence="1">
    <location>
        <begin position="409"/>
        <end position="418"/>
    </location>
</feature>
<dbReference type="VEuPathDB" id="FungiDB:AMAG_13277"/>
<dbReference type="InterPro" id="IPR019236">
    <property type="entry name" value="APP1_cat"/>
</dbReference>
<feature type="compositionally biased region" description="Low complexity" evidence="1">
    <location>
        <begin position="184"/>
        <end position="193"/>
    </location>
</feature>
<feature type="compositionally biased region" description="Pro residues" evidence="1">
    <location>
        <begin position="46"/>
        <end position="72"/>
    </location>
</feature>
<evidence type="ECO:0000313" key="3">
    <source>
        <dbReference type="EMBL" id="KNE68106.1"/>
    </source>
</evidence>
<keyword evidence="4" id="KW-1185">Reference proteome</keyword>
<reference evidence="3 4" key="1">
    <citation type="submission" date="2009-11" db="EMBL/GenBank/DDBJ databases">
        <title>Annotation of Allomyces macrogynus ATCC 38327.</title>
        <authorList>
            <consortium name="The Broad Institute Genome Sequencing Platform"/>
            <person name="Russ C."/>
            <person name="Cuomo C."/>
            <person name="Burger G."/>
            <person name="Gray M.W."/>
            <person name="Holland P.W.H."/>
            <person name="King N."/>
            <person name="Lang F.B.F."/>
            <person name="Roger A.J."/>
            <person name="Ruiz-Trillo I."/>
            <person name="Young S.K."/>
            <person name="Zeng Q."/>
            <person name="Gargeya S."/>
            <person name="Fitzgerald M."/>
            <person name="Haas B."/>
            <person name="Abouelleil A."/>
            <person name="Alvarado L."/>
            <person name="Arachchi H.M."/>
            <person name="Berlin A."/>
            <person name="Chapman S.B."/>
            <person name="Gearin G."/>
            <person name="Goldberg J."/>
            <person name="Griggs A."/>
            <person name="Gujja S."/>
            <person name="Hansen M."/>
            <person name="Heiman D."/>
            <person name="Howarth C."/>
            <person name="Larimer J."/>
            <person name="Lui A."/>
            <person name="MacDonald P.J.P."/>
            <person name="McCowen C."/>
            <person name="Montmayeur A."/>
            <person name="Murphy C."/>
            <person name="Neiman D."/>
            <person name="Pearson M."/>
            <person name="Priest M."/>
            <person name="Roberts A."/>
            <person name="Saif S."/>
            <person name="Shea T."/>
            <person name="Sisk P."/>
            <person name="Stolte C."/>
            <person name="Sykes S."/>
            <person name="Wortman J."/>
            <person name="Nusbaum C."/>
            <person name="Birren B."/>
        </authorList>
    </citation>
    <scope>NUCLEOTIDE SEQUENCE [LARGE SCALE GENOMIC DNA]</scope>
    <source>
        <strain evidence="3 4">ATCC 38327</strain>
    </source>
</reference>
<reference evidence="4" key="2">
    <citation type="submission" date="2009-11" db="EMBL/GenBank/DDBJ databases">
        <title>The Genome Sequence of Allomyces macrogynus strain ATCC 38327.</title>
        <authorList>
            <consortium name="The Broad Institute Genome Sequencing Platform"/>
            <person name="Russ C."/>
            <person name="Cuomo C."/>
            <person name="Shea T."/>
            <person name="Young S.K."/>
            <person name="Zeng Q."/>
            <person name="Koehrsen M."/>
            <person name="Haas B."/>
            <person name="Borodovsky M."/>
            <person name="Guigo R."/>
            <person name="Alvarado L."/>
            <person name="Berlin A."/>
            <person name="Borenstein D."/>
            <person name="Chen Z."/>
            <person name="Engels R."/>
            <person name="Freedman E."/>
            <person name="Gellesch M."/>
            <person name="Goldberg J."/>
            <person name="Griggs A."/>
            <person name="Gujja S."/>
            <person name="Heiman D."/>
            <person name="Hepburn T."/>
            <person name="Howarth C."/>
            <person name="Jen D."/>
            <person name="Larson L."/>
            <person name="Lewis B."/>
            <person name="Mehta T."/>
            <person name="Park D."/>
            <person name="Pearson M."/>
            <person name="Roberts A."/>
            <person name="Saif S."/>
            <person name="Shenoy N."/>
            <person name="Sisk P."/>
            <person name="Stolte C."/>
            <person name="Sykes S."/>
            <person name="Walk T."/>
            <person name="White J."/>
            <person name="Yandava C."/>
            <person name="Burger G."/>
            <person name="Gray M.W."/>
            <person name="Holland P.W.H."/>
            <person name="King N."/>
            <person name="Lang F.B.F."/>
            <person name="Roger A.J."/>
            <person name="Ruiz-Trillo I."/>
            <person name="Lander E."/>
            <person name="Nusbaum C."/>
        </authorList>
    </citation>
    <scope>NUCLEOTIDE SEQUENCE [LARGE SCALE GENOMIC DNA]</scope>
    <source>
        <strain evidence="4">ATCC 38327</strain>
    </source>
</reference>
<dbReference type="PANTHER" id="PTHR28208:SF2">
    <property type="entry name" value="PHOSPHATIDATE PHOSPHATASE APP1 CATALYTIC DOMAIN-CONTAINING PROTEIN"/>
    <property type="match status" value="1"/>
</dbReference>
<evidence type="ECO:0000256" key="1">
    <source>
        <dbReference type="SAM" id="MobiDB-lite"/>
    </source>
</evidence>
<dbReference type="GO" id="GO:0030479">
    <property type="term" value="C:actin cortical patch"/>
    <property type="evidence" value="ECO:0007669"/>
    <property type="project" value="TreeGrafter"/>
</dbReference>
<evidence type="ECO:0000259" key="2">
    <source>
        <dbReference type="Pfam" id="PF09949"/>
    </source>
</evidence>
<dbReference type="InterPro" id="IPR052935">
    <property type="entry name" value="Mg2+_PAP"/>
</dbReference>
<dbReference type="Pfam" id="PF09949">
    <property type="entry name" value="APP1_cat"/>
    <property type="match status" value="1"/>
</dbReference>
<organism evidence="3 4">
    <name type="scientific">Allomyces macrogynus (strain ATCC 38327)</name>
    <name type="common">Allomyces javanicus var. macrogynus</name>
    <dbReference type="NCBI Taxonomy" id="578462"/>
    <lineage>
        <taxon>Eukaryota</taxon>
        <taxon>Fungi</taxon>
        <taxon>Fungi incertae sedis</taxon>
        <taxon>Blastocladiomycota</taxon>
        <taxon>Blastocladiomycetes</taxon>
        <taxon>Blastocladiales</taxon>
        <taxon>Blastocladiaceae</taxon>
        <taxon>Allomyces</taxon>
    </lineage>
</organism>
<dbReference type="Proteomes" id="UP000054350">
    <property type="component" value="Unassembled WGS sequence"/>
</dbReference>
<feature type="domain" description="Phosphatidate phosphatase APP1 catalytic" evidence="2">
    <location>
        <begin position="434"/>
        <end position="597"/>
    </location>
</feature>
<dbReference type="STRING" id="578462.A0A0L0T020"/>
<feature type="region of interest" description="Disordered" evidence="1">
    <location>
        <begin position="388"/>
        <end position="424"/>
    </location>
</feature>
<feature type="region of interest" description="Disordered" evidence="1">
    <location>
        <begin position="45"/>
        <end position="72"/>
    </location>
</feature>
<evidence type="ECO:0000313" key="4">
    <source>
        <dbReference type="Proteomes" id="UP000054350"/>
    </source>
</evidence>
<name>A0A0L0T020_ALLM3</name>
<dbReference type="PANTHER" id="PTHR28208">
    <property type="entry name" value="PHOSPHATIDATE PHOSPHATASE APP1"/>
    <property type="match status" value="1"/>
</dbReference>
<dbReference type="OrthoDB" id="414243at2759"/>
<dbReference type="GO" id="GO:0008195">
    <property type="term" value="F:phosphatidate phosphatase activity"/>
    <property type="evidence" value="ECO:0007669"/>
    <property type="project" value="InterPro"/>
</dbReference>